<dbReference type="STRING" id="619300.G3AIQ0"/>
<dbReference type="Proteomes" id="UP000000709">
    <property type="component" value="Unassembled WGS sequence"/>
</dbReference>
<dbReference type="HOGENOM" id="CLU_310497_0_0_1"/>
<dbReference type="OMA" id="CIITRAG"/>
<dbReference type="RefSeq" id="XP_007374050.1">
    <property type="nucleotide sequence ID" value="XM_007373988.1"/>
</dbReference>
<organism evidence="3">
    <name type="scientific">Spathaspora passalidarum (strain NRRL Y-27907 / 11-Y1)</name>
    <dbReference type="NCBI Taxonomy" id="619300"/>
    <lineage>
        <taxon>Eukaryota</taxon>
        <taxon>Fungi</taxon>
        <taxon>Dikarya</taxon>
        <taxon>Ascomycota</taxon>
        <taxon>Saccharomycotina</taxon>
        <taxon>Pichiomycetes</taxon>
        <taxon>Debaryomycetaceae</taxon>
        <taxon>Spathaspora</taxon>
    </lineage>
</organism>
<reference evidence="2 3" key="1">
    <citation type="journal article" date="2011" name="Proc. Natl. Acad. Sci. U.S.A.">
        <title>Comparative genomics of xylose-fermenting fungi for enhanced biofuel production.</title>
        <authorList>
            <person name="Wohlbach D.J."/>
            <person name="Kuo A."/>
            <person name="Sato T.K."/>
            <person name="Potts K.M."/>
            <person name="Salamov A.A."/>
            <person name="LaButti K.M."/>
            <person name="Sun H."/>
            <person name="Clum A."/>
            <person name="Pangilinan J.L."/>
            <person name="Lindquist E.A."/>
            <person name="Lucas S."/>
            <person name="Lapidus A."/>
            <person name="Jin M."/>
            <person name="Gunawan C."/>
            <person name="Balan V."/>
            <person name="Dale B.E."/>
            <person name="Jeffries T.W."/>
            <person name="Zinkel R."/>
            <person name="Barry K.W."/>
            <person name="Grigoriev I.V."/>
            <person name="Gasch A.P."/>
        </authorList>
    </citation>
    <scope>NUCLEOTIDE SEQUENCE [LARGE SCALE GENOMIC DNA]</scope>
    <source>
        <strain evidence="3">NRRL Y-27907 / 11-Y1</strain>
    </source>
</reference>
<keyword evidence="3" id="KW-1185">Reference proteome</keyword>
<dbReference type="KEGG" id="spaa:SPAPADRAFT_49509"/>
<dbReference type="GeneID" id="18871348"/>
<sequence>MIAKVLRVTQVIGKRRIRPNVYIRFISTRSDERSPFLFTPNVDQHPGINGSKLQEQYSQYYRNALTFKNPNYYYRDLEFEDMDDVEINSTPAEDFGVILDRNLNSVPVPGSVVEFIHPTTLEVKFGVVIRESQARFDESLNRLVVLMPDNEVVQISPMDVNFHCHSLIYGDFETIYENIMHTDIDDRLYVISAMHKFIHDSHIMKKLFEDKLDRLFFQFATSRIRALSFAHLIDATQFPEHMIDVIKESRWNQCALFMGLHLNLVNSCRWIVPKYIPANKGSNIFNEEHSNNYVSRPIYLVNTEDNWIAISKFLDDMKTENGFHNLNHEFSSFYKHQTSKLAVEGDKLNAALSTSTHRHFAHVIEMLKFMVIYPHDTLLTEIKKLDLFKNVETASDIYNILEELKIFKHGQASDVLVESGILGEVNKSKEVHEVLGSDNFRHLRGKGFSRDLVVYGLNLNYPSNSQTPTIGVSLEKILRDEHILRIHIPDPITFHSPTSKPMRKAFHPEYGFVSGMDHLINNQHWFPLFPNKGFPSWHDKTAKNVETSNFSTCMTVSFKYNPLADDPFQDLQSLVSVRMDNILSCNIKKLDDKELEKCLAGVRIAPDVVSWLEGTSERTSNLTLNDQETIRGIYSIMQRFFKRRSIHNASPPDPLQTPSSIDSSNLSHGLVTTVKNDFSFMLEEESAEQVKKDTSVTAYKVTNHWPNTHESHFLINELRVLVGTLVSEYCIDKNIPILRRAQHLNTGDFPEDKVIVPHRTVLQKSYDATSYSYMLYSKNSKGYMTPQNVLVSKSFLAPESITFRDVEDKENIVLGLDNGWANIVDVYSKGEAVVNQLQILMSLQYTFQRAAIRRGASLIAVNEKFSNLRRLGYETNGAFPERVLAGQIENIINGDNDSKYVMQTIKKYWTLRCLQQDVRKVQEFECMITKVGVSMMPGVILSKGYCVELDIEVDVLTDVPNQYVGMPISCNQVVWMDPVGGACLLKDKKLVIDDKL</sequence>
<gene>
    <name evidence="2" type="ORF">SPAPADRAFT_49509</name>
</gene>
<protein>
    <submittedName>
        <fullName evidence="2">Uncharacterized protein</fullName>
    </submittedName>
</protein>
<feature type="region of interest" description="Disordered" evidence="1">
    <location>
        <begin position="647"/>
        <end position="666"/>
    </location>
</feature>
<dbReference type="OrthoDB" id="1865897at2759"/>
<evidence type="ECO:0000313" key="2">
    <source>
        <dbReference type="EMBL" id="EGW34466.1"/>
    </source>
</evidence>
<name>G3AIQ0_SPAPN</name>
<feature type="compositionally biased region" description="Polar residues" evidence="1">
    <location>
        <begin position="656"/>
        <end position="666"/>
    </location>
</feature>
<evidence type="ECO:0000256" key="1">
    <source>
        <dbReference type="SAM" id="MobiDB-lite"/>
    </source>
</evidence>
<dbReference type="eggNOG" id="ENOG502SP70">
    <property type="taxonomic scope" value="Eukaryota"/>
</dbReference>
<dbReference type="AlphaFoldDB" id="G3AIQ0"/>
<accession>G3AIQ0</accession>
<proteinExistence type="predicted"/>
<evidence type="ECO:0000313" key="3">
    <source>
        <dbReference type="Proteomes" id="UP000000709"/>
    </source>
</evidence>
<dbReference type="EMBL" id="GL996500">
    <property type="protein sequence ID" value="EGW34466.1"/>
    <property type="molecule type" value="Genomic_DNA"/>
</dbReference>
<dbReference type="InParanoid" id="G3AIQ0"/>